<gene>
    <name evidence="2" type="ORF">GM418_19825</name>
</gene>
<dbReference type="Pfam" id="PF14376">
    <property type="entry name" value="Haem_bd"/>
    <property type="match status" value="1"/>
</dbReference>
<proteinExistence type="predicted"/>
<dbReference type="Proteomes" id="UP000428260">
    <property type="component" value="Chromosome"/>
</dbReference>
<dbReference type="AlphaFoldDB" id="A0A6I6JTN3"/>
<feature type="domain" description="Haem-binding" evidence="1">
    <location>
        <begin position="12"/>
        <end position="147"/>
    </location>
</feature>
<evidence type="ECO:0000313" key="3">
    <source>
        <dbReference type="Proteomes" id="UP000428260"/>
    </source>
</evidence>
<keyword evidence="3" id="KW-1185">Reference proteome</keyword>
<dbReference type="KEGG" id="mcos:GM418_19825"/>
<name>A0A6I6JTN3_9BACT</name>
<dbReference type="InterPro" id="IPR025992">
    <property type="entry name" value="Haem-bd"/>
</dbReference>
<sequence length="148" mass="17113">MKWLKWIGIGVLAVLVGLQFIPTRTNQSTTVPPTDFVKTYNVPEDVKSILAVSCYNCHSNNTNYPWYSRVQPVGWYLENHINKGKEDLNFSEFGDYSARMQQSKLKSMISQIEDGEMPLASYTFIHREARLSENSKKRLVDYLKTLIE</sequence>
<dbReference type="EMBL" id="CP046401">
    <property type="protein sequence ID" value="QGY45841.1"/>
    <property type="molecule type" value="Genomic_DNA"/>
</dbReference>
<evidence type="ECO:0000313" key="2">
    <source>
        <dbReference type="EMBL" id="QGY45841.1"/>
    </source>
</evidence>
<dbReference type="SMART" id="SM01235">
    <property type="entry name" value="Haem_bd"/>
    <property type="match status" value="1"/>
</dbReference>
<evidence type="ECO:0000259" key="1">
    <source>
        <dbReference type="SMART" id="SM01235"/>
    </source>
</evidence>
<dbReference type="RefSeq" id="WP_158868980.1">
    <property type="nucleotide sequence ID" value="NZ_CP046401.1"/>
</dbReference>
<reference evidence="2 3" key="1">
    <citation type="submission" date="2019-11" db="EMBL/GenBank/DDBJ databases">
        <authorList>
            <person name="Zheng R.K."/>
            <person name="Sun C.M."/>
        </authorList>
    </citation>
    <scope>NUCLEOTIDE SEQUENCE [LARGE SCALE GENOMIC DNA]</scope>
    <source>
        <strain evidence="2 3">WC007</strain>
    </source>
</reference>
<accession>A0A6I6JTN3</accession>
<organism evidence="2 3">
    <name type="scientific">Maribellus comscasis</name>
    <dbReference type="NCBI Taxonomy" id="2681766"/>
    <lineage>
        <taxon>Bacteria</taxon>
        <taxon>Pseudomonadati</taxon>
        <taxon>Bacteroidota</taxon>
        <taxon>Bacteroidia</taxon>
        <taxon>Marinilabiliales</taxon>
        <taxon>Prolixibacteraceae</taxon>
        <taxon>Maribellus</taxon>
    </lineage>
</organism>
<protein>
    <recommendedName>
        <fullName evidence="1">Haem-binding domain-containing protein</fullName>
    </recommendedName>
</protein>